<comment type="similarity">
    <text evidence="1">Belongs to the FAD-binding monooxygenase family.</text>
</comment>
<sequence>MSVLVETPINAPTTAPLPDESSHVRQGIYDAPKGVHQVNSAAKGGPNVDKIPFAPRHIRVVCIGAGCSGLFLAICQEQELQNCEFVIYEKNKTVSGTWYENKYPGAACDVPAPIYTYTFEPNPNWTKYYAESDEIQTYFEGVADKYQLRKYIKFEHRVVSAIWSEAKGKWDLLIQHNGKTIADECDVLLNCGGVLNAWKWPLIRGLEKFKGKLLHSAHFDRSFDYSDKRVALVGCGSSGVQCLPGLQDKAAHVDAYFRSAFWVSDPLLGRVAEHFGWNTRNPQYTFTEEEKAKFAQDPTYYLKIRREIEHDMNMYVDMCSPNTPSQLYIRAQATTKMRNALKDKPEILDKIMPKNFDIGCRRLTPGPGFLEALAADNVSFVPQNIAEIKEASIVTVDGKERPVDAIVCATGFDNSWAPRFHLEGRNGYICGKEFAETPRAYFSMSLANLPNYFLMFGPNCCGANGSAVPVIEQCGEYMIKFIKKLQTQDVKSFVVKEEILEEFVAQKDALMPKTVFTQPCSSWYKQGKPDGPVTGTWPGSTLHFLDVIREPRWEDYEWEYLNTTRFSYFGDGLSETEHAGRHRSQYLVDRLNKYDSVKAKYGVPSIKVADTDLLKM</sequence>
<keyword evidence="4" id="KW-0560">Oxidoreductase</keyword>
<evidence type="ECO:0000313" key="6">
    <source>
        <dbReference type="EMBL" id="KZO91462.1"/>
    </source>
</evidence>
<dbReference type="InterPro" id="IPR051209">
    <property type="entry name" value="FAD-bind_Monooxygenase_sf"/>
</dbReference>
<protein>
    <submittedName>
        <fullName evidence="6">FAD/NAD(P)-binding domain-containing protein</fullName>
    </submittedName>
</protein>
<proteinExistence type="inferred from homology"/>
<name>A0A167HBW4_CALVF</name>
<dbReference type="PANTHER" id="PTHR42877">
    <property type="entry name" value="L-ORNITHINE N(5)-MONOOXYGENASE-RELATED"/>
    <property type="match status" value="1"/>
</dbReference>
<dbReference type="EMBL" id="KV417323">
    <property type="protein sequence ID" value="KZO91462.1"/>
    <property type="molecule type" value="Genomic_DNA"/>
</dbReference>
<evidence type="ECO:0000256" key="5">
    <source>
        <dbReference type="SAM" id="MobiDB-lite"/>
    </source>
</evidence>
<dbReference type="GO" id="GO:0050661">
    <property type="term" value="F:NADP binding"/>
    <property type="evidence" value="ECO:0007669"/>
    <property type="project" value="InterPro"/>
</dbReference>
<dbReference type="Pfam" id="PF00743">
    <property type="entry name" value="FMO-like"/>
    <property type="match status" value="1"/>
</dbReference>
<dbReference type="Proteomes" id="UP000076738">
    <property type="component" value="Unassembled WGS sequence"/>
</dbReference>
<evidence type="ECO:0000256" key="3">
    <source>
        <dbReference type="ARBA" id="ARBA00022827"/>
    </source>
</evidence>
<dbReference type="InterPro" id="IPR036188">
    <property type="entry name" value="FAD/NAD-bd_sf"/>
</dbReference>
<dbReference type="Gene3D" id="3.50.50.60">
    <property type="entry name" value="FAD/NAD(P)-binding domain"/>
    <property type="match status" value="2"/>
</dbReference>
<dbReference type="PANTHER" id="PTHR42877:SF8">
    <property type="entry name" value="MONOOXYGENASE"/>
    <property type="match status" value="1"/>
</dbReference>
<evidence type="ECO:0000313" key="7">
    <source>
        <dbReference type="Proteomes" id="UP000076738"/>
    </source>
</evidence>
<dbReference type="AlphaFoldDB" id="A0A167HBW4"/>
<keyword evidence="3" id="KW-0274">FAD</keyword>
<feature type="region of interest" description="Disordered" evidence="5">
    <location>
        <begin position="1"/>
        <end position="23"/>
    </location>
</feature>
<dbReference type="GO" id="GO:0004499">
    <property type="term" value="F:N,N-dimethylaniline monooxygenase activity"/>
    <property type="evidence" value="ECO:0007669"/>
    <property type="project" value="InterPro"/>
</dbReference>
<evidence type="ECO:0000256" key="2">
    <source>
        <dbReference type="ARBA" id="ARBA00022630"/>
    </source>
</evidence>
<accession>A0A167HBW4</accession>
<evidence type="ECO:0000256" key="1">
    <source>
        <dbReference type="ARBA" id="ARBA00010139"/>
    </source>
</evidence>
<dbReference type="GO" id="GO:0050660">
    <property type="term" value="F:flavin adenine dinucleotide binding"/>
    <property type="evidence" value="ECO:0007669"/>
    <property type="project" value="InterPro"/>
</dbReference>
<organism evidence="6 7">
    <name type="scientific">Calocera viscosa (strain TUFC12733)</name>
    <dbReference type="NCBI Taxonomy" id="1330018"/>
    <lineage>
        <taxon>Eukaryota</taxon>
        <taxon>Fungi</taxon>
        <taxon>Dikarya</taxon>
        <taxon>Basidiomycota</taxon>
        <taxon>Agaricomycotina</taxon>
        <taxon>Dacrymycetes</taxon>
        <taxon>Dacrymycetales</taxon>
        <taxon>Dacrymycetaceae</taxon>
        <taxon>Calocera</taxon>
    </lineage>
</organism>
<dbReference type="InterPro" id="IPR020946">
    <property type="entry name" value="Flavin_mOase-like"/>
</dbReference>
<gene>
    <name evidence="6" type="ORF">CALVIDRAFT_602266</name>
</gene>
<dbReference type="STRING" id="1330018.A0A167HBW4"/>
<evidence type="ECO:0000256" key="4">
    <source>
        <dbReference type="ARBA" id="ARBA00023002"/>
    </source>
</evidence>
<dbReference type="OrthoDB" id="74360at2759"/>
<reference evidence="6 7" key="1">
    <citation type="journal article" date="2016" name="Mol. Biol. Evol.">
        <title>Comparative Genomics of Early-Diverging Mushroom-Forming Fungi Provides Insights into the Origins of Lignocellulose Decay Capabilities.</title>
        <authorList>
            <person name="Nagy L.G."/>
            <person name="Riley R."/>
            <person name="Tritt A."/>
            <person name="Adam C."/>
            <person name="Daum C."/>
            <person name="Floudas D."/>
            <person name="Sun H."/>
            <person name="Yadav J.S."/>
            <person name="Pangilinan J."/>
            <person name="Larsson K.H."/>
            <person name="Matsuura K."/>
            <person name="Barry K."/>
            <person name="Labutti K."/>
            <person name="Kuo R."/>
            <person name="Ohm R.A."/>
            <person name="Bhattacharya S.S."/>
            <person name="Shirouzu T."/>
            <person name="Yoshinaga Y."/>
            <person name="Martin F.M."/>
            <person name="Grigoriev I.V."/>
            <person name="Hibbett D.S."/>
        </authorList>
    </citation>
    <scope>NUCLEOTIDE SEQUENCE [LARGE SCALE GENOMIC DNA]</scope>
    <source>
        <strain evidence="6 7">TUFC12733</strain>
    </source>
</reference>
<dbReference type="SUPFAM" id="SSF51905">
    <property type="entry name" value="FAD/NAD(P)-binding domain"/>
    <property type="match status" value="3"/>
</dbReference>
<keyword evidence="7" id="KW-1185">Reference proteome</keyword>
<keyword evidence="2" id="KW-0285">Flavoprotein</keyword>